<organism evidence="3 4">
    <name type="scientific">Oceanobacillus arenosus</name>
    <dbReference type="NCBI Taxonomy" id="1229153"/>
    <lineage>
        <taxon>Bacteria</taxon>
        <taxon>Bacillati</taxon>
        <taxon>Bacillota</taxon>
        <taxon>Bacilli</taxon>
        <taxon>Bacillales</taxon>
        <taxon>Bacillaceae</taxon>
        <taxon>Oceanobacillus</taxon>
    </lineage>
</organism>
<comment type="caution">
    <text evidence="3">The sequence shown here is derived from an EMBL/GenBank/DDBJ whole genome shotgun (WGS) entry which is preliminary data.</text>
</comment>
<gene>
    <name evidence="3" type="ORF">CWR48_06785</name>
</gene>
<evidence type="ECO:0000313" key="3">
    <source>
        <dbReference type="EMBL" id="RDW20008.1"/>
    </source>
</evidence>
<accession>A0A3D8PXK1</accession>
<dbReference type="Proteomes" id="UP000257143">
    <property type="component" value="Unassembled WGS sequence"/>
</dbReference>
<dbReference type="InterPro" id="IPR008863">
    <property type="entry name" value="Toxic_anion-R_TelA"/>
</dbReference>
<reference evidence="4" key="1">
    <citation type="submission" date="2017-11" db="EMBL/GenBank/DDBJ databases">
        <authorList>
            <person name="Zhu W."/>
        </authorList>
    </citation>
    <scope>NUCLEOTIDE SEQUENCE [LARGE SCALE GENOMIC DNA]</scope>
    <source>
        <strain evidence="4">CAU 1183</strain>
    </source>
</reference>
<sequence>MEQAIPTELDAFENKKAFSTEESERIENIANEITFTNSTAVLEYGAKSQKDVSQFSDKVLEHVRAKDSGEVGQIITDLMTTIRAVDADNLNQKGWLASLPIIGAMFNKAKKFAVRYEKVGIQIERITQQLEKSQIQLIRDITMLDGLYEKNKRYFNELTMYIEAGKLKIKELREQTIPNINDKAEKSNNPEDIQELRDTSQFADRFEKKLHDLSLSRTISLQTAPQIRLIQNNNQLLAEKIQSSILQTIPLWKQQLVIALSLARQQQVLQMQQQVSRTTNEILLKNSEMMKQGSIEIARDTEKGIVDIEILKATQANLIETLEETLQIQEVGRKKREEAEIELLQMEKDFQHKLVEYSNKGYGIQ</sequence>
<dbReference type="RefSeq" id="WP_115772496.1">
    <property type="nucleotide sequence ID" value="NZ_PIOC01000011.1"/>
</dbReference>
<dbReference type="EMBL" id="PIOC01000011">
    <property type="protein sequence ID" value="RDW20008.1"/>
    <property type="molecule type" value="Genomic_DNA"/>
</dbReference>
<dbReference type="PANTHER" id="PTHR38432">
    <property type="entry name" value="TELA-LIKE PROTEIN SAOUHSC_01408"/>
    <property type="match status" value="1"/>
</dbReference>
<keyword evidence="4" id="KW-1185">Reference proteome</keyword>
<proteinExistence type="inferred from homology"/>
<protein>
    <submittedName>
        <fullName evidence="3">Toxic anion resistance protein</fullName>
    </submittedName>
</protein>
<comment type="similarity">
    <text evidence="1 2">Belongs to the TelA family.</text>
</comment>
<evidence type="ECO:0000256" key="2">
    <source>
        <dbReference type="PIRNR" id="PIRNR026508"/>
    </source>
</evidence>
<evidence type="ECO:0000256" key="1">
    <source>
        <dbReference type="ARBA" id="ARBA00005541"/>
    </source>
</evidence>
<dbReference type="Pfam" id="PF05816">
    <property type="entry name" value="TelA"/>
    <property type="match status" value="1"/>
</dbReference>
<evidence type="ECO:0000313" key="4">
    <source>
        <dbReference type="Proteomes" id="UP000257143"/>
    </source>
</evidence>
<dbReference type="AlphaFoldDB" id="A0A3D8PXK1"/>
<dbReference type="PANTHER" id="PTHR38432:SF1">
    <property type="entry name" value="TELA-LIKE PROTEIN SAOUHSC_01408"/>
    <property type="match status" value="1"/>
</dbReference>
<dbReference type="OrthoDB" id="9768858at2"/>
<name>A0A3D8PXK1_9BACI</name>
<dbReference type="PIRSF" id="PIRSF026508">
    <property type="entry name" value="TelA"/>
    <property type="match status" value="1"/>
</dbReference>